<proteinExistence type="predicted"/>
<feature type="domain" description="Tf2-1-like SH3-like" evidence="1">
    <location>
        <begin position="69"/>
        <end position="134"/>
    </location>
</feature>
<gene>
    <name evidence="2" type="ORF">K2173_023711</name>
</gene>
<dbReference type="PANTHER" id="PTHR46148">
    <property type="entry name" value="CHROMO DOMAIN-CONTAINING PROTEIN"/>
    <property type="match status" value="1"/>
</dbReference>
<comment type="caution">
    <text evidence="2">The sequence shown here is derived from an EMBL/GenBank/DDBJ whole genome shotgun (WGS) entry which is preliminary data.</text>
</comment>
<dbReference type="Proteomes" id="UP001159364">
    <property type="component" value="Linkage Group LG04"/>
</dbReference>
<dbReference type="EMBL" id="JAIWQS010000004">
    <property type="protein sequence ID" value="KAJ8768807.1"/>
    <property type="molecule type" value="Genomic_DNA"/>
</dbReference>
<dbReference type="Pfam" id="PF24626">
    <property type="entry name" value="SH3_Tf2-1"/>
    <property type="match status" value="1"/>
</dbReference>
<dbReference type="AlphaFoldDB" id="A0AAV8TPE8"/>
<name>A0AAV8TPE8_9ROSI</name>
<protein>
    <recommendedName>
        <fullName evidence="1">Tf2-1-like SH3-like domain-containing protein</fullName>
    </recommendedName>
</protein>
<keyword evidence="3" id="KW-1185">Reference proteome</keyword>
<accession>A0AAV8TPE8</accession>
<evidence type="ECO:0000313" key="3">
    <source>
        <dbReference type="Proteomes" id="UP001159364"/>
    </source>
</evidence>
<evidence type="ECO:0000313" key="2">
    <source>
        <dbReference type="EMBL" id="KAJ8768807.1"/>
    </source>
</evidence>
<dbReference type="InterPro" id="IPR016197">
    <property type="entry name" value="Chromo-like_dom_sf"/>
</dbReference>
<organism evidence="2 3">
    <name type="scientific">Erythroxylum novogranatense</name>
    <dbReference type="NCBI Taxonomy" id="1862640"/>
    <lineage>
        <taxon>Eukaryota</taxon>
        <taxon>Viridiplantae</taxon>
        <taxon>Streptophyta</taxon>
        <taxon>Embryophyta</taxon>
        <taxon>Tracheophyta</taxon>
        <taxon>Spermatophyta</taxon>
        <taxon>Magnoliopsida</taxon>
        <taxon>eudicotyledons</taxon>
        <taxon>Gunneridae</taxon>
        <taxon>Pentapetalae</taxon>
        <taxon>rosids</taxon>
        <taxon>fabids</taxon>
        <taxon>Malpighiales</taxon>
        <taxon>Erythroxylaceae</taxon>
        <taxon>Erythroxylum</taxon>
    </lineage>
</organism>
<reference evidence="2 3" key="1">
    <citation type="submission" date="2021-09" db="EMBL/GenBank/DDBJ databases">
        <title>Genomic insights and catalytic innovation underlie evolution of tropane alkaloids biosynthesis.</title>
        <authorList>
            <person name="Wang Y.-J."/>
            <person name="Tian T."/>
            <person name="Huang J.-P."/>
            <person name="Huang S.-X."/>
        </authorList>
    </citation>
    <scope>NUCLEOTIDE SEQUENCE [LARGE SCALE GENOMIC DNA]</scope>
    <source>
        <strain evidence="2">KIB-2018</strain>
        <tissue evidence="2">Leaf</tissue>
    </source>
</reference>
<dbReference type="SUPFAM" id="SSF54160">
    <property type="entry name" value="Chromo domain-like"/>
    <property type="match status" value="1"/>
</dbReference>
<dbReference type="InterPro" id="IPR056924">
    <property type="entry name" value="SH3_Tf2-1"/>
</dbReference>
<dbReference type="PANTHER" id="PTHR46148:SF44">
    <property type="entry name" value="GAG-POL POLYPROTEIN"/>
    <property type="match status" value="1"/>
</dbReference>
<evidence type="ECO:0000259" key="1">
    <source>
        <dbReference type="Pfam" id="PF24626"/>
    </source>
</evidence>
<sequence length="277" mass="32365">MVPYEALYGRKCRSPIYWDEEGLRIIEGPELIQDTVDKVKLIRSRIKMAQDRQKSYVDQHRRDMEYQVGDKVFLKVSPWRGVLRFGKKGKLSPRYIGPFEIIERIGPLAYRLALPSEMAQIHNVFHVSMLRRYRSDPTYVIPTQEIEVSNNLSYVEEPVKIIDYQNKQLRNRVIPMEKVLWKNHSSEEATWETEELMRSQYPYLFDHLGKLKSRWSGPFKIVKVYPHGAVEVEDPKTGVFKVNGQRLKPYVAGFLIEKGHIVELCGCLCLSMICSIS</sequence>